<dbReference type="SMART" id="SM00249">
    <property type="entry name" value="PHD"/>
    <property type="match status" value="1"/>
</dbReference>
<dbReference type="AlphaFoldDB" id="C5LDT6"/>
<evidence type="ECO:0000256" key="4">
    <source>
        <dbReference type="ARBA" id="ARBA00022833"/>
    </source>
</evidence>
<dbReference type="GO" id="GO:0008270">
    <property type="term" value="F:zinc ion binding"/>
    <property type="evidence" value="ECO:0007669"/>
    <property type="project" value="UniProtKB-KW"/>
</dbReference>
<keyword evidence="2" id="KW-0479">Metal-binding</keyword>
<dbReference type="Pfam" id="PF00628">
    <property type="entry name" value="PHD"/>
    <property type="match status" value="1"/>
</dbReference>
<protein>
    <recommendedName>
        <fullName evidence="5">Zinc finger PHD-type domain-containing protein</fullName>
    </recommendedName>
</protein>
<accession>C5LDT6</accession>
<evidence type="ECO:0000256" key="2">
    <source>
        <dbReference type="ARBA" id="ARBA00022723"/>
    </source>
</evidence>
<dbReference type="RefSeq" id="XP_002773284.1">
    <property type="nucleotide sequence ID" value="XM_002773238.1"/>
</dbReference>
<evidence type="ECO:0000256" key="1">
    <source>
        <dbReference type="ARBA" id="ARBA00004123"/>
    </source>
</evidence>
<sequence>MTGNSEYLLFSAIEGPLGLVRVKKKDMRPEDFVTPPGEDGELRQLYNDLVCEVCREGTAENALLICEMCDRGYHTFCLRPRLTSVPLDDWYVLSGVPASHARVSDHVPTSPTLPPTAAEIYQSIEHTN</sequence>
<dbReference type="GeneID" id="9050638"/>
<dbReference type="InterPro" id="IPR019787">
    <property type="entry name" value="Znf_PHD-finger"/>
</dbReference>
<reference evidence="6 7" key="1">
    <citation type="submission" date="2008-07" db="EMBL/GenBank/DDBJ databases">
        <authorList>
            <person name="El-Sayed N."/>
            <person name="Caler E."/>
            <person name="Inman J."/>
            <person name="Amedeo P."/>
            <person name="Hass B."/>
            <person name="Wortman J."/>
        </authorList>
    </citation>
    <scope>NUCLEOTIDE SEQUENCE [LARGE SCALE GENOMIC DNA]</scope>
    <source>
        <strain evidence="7">ATCC 50983 / TXsc</strain>
    </source>
</reference>
<evidence type="ECO:0000259" key="5">
    <source>
        <dbReference type="SMART" id="SM00249"/>
    </source>
</evidence>
<evidence type="ECO:0000313" key="6">
    <source>
        <dbReference type="EMBL" id="EER05100.1"/>
    </source>
</evidence>
<proteinExistence type="predicted"/>
<dbReference type="PANTHER" id="PTHR45915:SF2">
    <property type="entry name" value="TOUTATIS, ISOFORM E"/>
    <property type="match status" value="1"/>
</dbReference>
<evidence type="ECO:0000313" key="7">
    <source>
        <dbReference type="Proteomes" id="UP000007800"/>
    </source>
</evidence>
<dbReference type="SUPFAM" id="SSF57903">
    <property type="entry name" value="FYVE/PHD zinc finger"/>
    <property type="match status" value="1"/>
</dbReference>
<comment type="subcellular location">
    <subcellularLocation>
        <location evidence="1">Nucleus</location>
    </subcellularLocation>
</comment>
<dbReference type="OrthoDB" id="283066at2759"/>
<dbReference type="InterPro" id="IPR011011">
    <property type="entry name" value="Znf_FYVE_PHD"/>
</dbReference>
<dbReference type="GO" id="GO:0000785">
    <property type="term" value="C:chromatin"/>
    <property type="evidence" value="ECO:0007669"/>
    <property type="project" value="TreeGrafter"/>
</dbReference>
<dbReference type="InterPro" id="IPR001965">
    <property type="entry name" value="Znf_PHD"/>
</dbReference>
<evidence type="ECO:0000256" key="3">
    <source>
        <dbReference type="ARBA" id="ARBA00022771"/>
    </source>
</evidence>
<dbReference type="EMBL" id="GG681070">
    <property type="protein sequence ID" value="EER05100.1"/>
    <property type="molecule type" value="Genomic_DNA"/>
</dbReference>
<keyword evidence="3" id="KW-0863">Zinc-finger</keyword>
<dbReference type="Proteomes" id="UP000007800">
    <property type="component" value="Unassembled WGS sequence"/>
</dbReference>
<dbReference type="InParanoid" id="C5LDT6"/>
<name>C5LDT6_PERM5</name>
<gene>
    <name evidence="6" type="ORF">Pmar_PMAR026534</name>
</gene>
<dbReference type="GO" id="GO:0005634">
    <property type="term" value="C:nucleus"/>
    <property type="evidence" value="ECO:0007669"/>
    <property type="project" value="UniProtKB-SubCell"/>
</dbReference>
<dbReference type="InterPro" id="IPR013083">
    <property type="entry name" value="Znf_RING/FYVE/PHD"/>
</dbReference>
<dbReference type="Gene3D" id="3.30.40.10">
    <property type="entry name" value="Zinc/RING finger domain, C3HC4 (zinc finger)"/>
    <property type="match status" value="1"/>
</dbReference>
<keyword evidence="7" id="KW-1185">Reference proteome</keyword>
<feature type="domain" description="Zinc finger PHD-type" evidence="5">
    <location>
        <begin position="50"/>
        <end position="92"/>
    </location>
</feature>
<dbReference type="PANTHER" id="PTHR45915">
    <property type="entry name" value="TRANSCRIPTION INTERMEDIARY FACTOR"/>
    <property type="match status" value="1"/>
</dbReference>
<keyword evidence="4" id="KW-0862">Zinc</keyword>
<organism evidence="7">
    <name type="scientific">Perkinsus marinus (strain ATCC 50983 / TXsc)</name>
    <dbReference type="NCBI Taxonomy" id="423536"/>
    <lineage>
        <taxon>Eukaryota</taxon>
        <taxon>Sar</taxon>
        <taxon>Alveolata</taxon>
        <taxon>Perkinsozoa</taxon>
        <taxon>Perkinsea</taxon>
        <taxon>Perkinsida</taxon>
        <taxon>Perkinsidae</taxon>
        <taxon>Perkinsus</taxon>
    </lineage>
</organism>